<reference evidence="1" key="1">
    <citation type="submission" date="2018-11" db="EMBL/GenBank/DDBJ databases">
        <authorList>
            <consortium name="Genoscope - CEA"/>
            <person name="William W."/>
        </authorList>
    </citation>
    <scope>NUCLEOTIDE SEQUENCE</scope>
</reference>
<dbReference type="EMBL" id="LR031577">
    <property type="protein sequence ID" value="VDD17566.1"/>
    <property type="molecule type" value="Genomic_DNA"/>
</dbReference>
<proteinExistence type="predicted"/>
<sequence>MNIRLDLSAVMLQSMKFGGCSVLGHMSIYANKETHGWA</sequence>
<protein>
    <submittedName>
        <fullName evidence="1">Uncharacterized protein</fullName>
    </submittedName>
</protein>
<gene>
    <name evidence="1" type="ORF">BRAA10T43279Z</name>
</gene>
<accession>A0A3P6CPH5</accession>
<evidence type="ECO:0000313" key="1">
    <source>
        <dbReference type="EMBL" id="VDD17566.1"/>
    </source>
</evidence>
<name>A0A3P6CPH5_BRACM</name>
<dbReference type="AlphaFoldDB" id="A0A3P6CPH5"/>
<organism evidence="1">
    <name type="scientific">Brassica campestris</name>
    <name type="common">Field mustard</name>
    <dbReference type="NCBI Taxonomy" id="3711"/>
    <lineage>
        <taxon>Eukaryota</taxon>
        <taxon>Viridiplantae</taxon>
        <taxon>Streptophyta</taxon>
        <taxon>Embryophyta</taxon>
        <taxon>Tracheophyta</taxon>
        <taxon>Spermatophyta</taxon>
        <taxon>Magnoliopsida</taxon>
        <taxon>eudicotyledons</taxon>
        <taxon>Gunneridae</taxon>
        <taxon>Pentapetalae</taxon>
        <taxon>rosids</taxon>
        <taxon>malvids</taxon>
        <taxon>Brassicales</taxon>
        <taxon>Brassicaceae</taxon>
        <taxon>Brassiceae</taxon>
        <taxon>Brassica</taxon>
    </lineage>
</organism>